<keyword evidence="1" id="KW-0472">Membrane</keyword>
<feature type="transmembrane region" description="Helical" evidence="1">
    <location>
        <begin position="368"/>
        <end position="386"/>
    </location>
</feature>
<proteinExistence type="predicted"/>
<sequence>MKMSKKKRLHPISVVANIVKQLKDAILPIILVIIVGNKTISSMWDIAVPFAIIIYTIVIGIVSWIRFTYRLEEGELRIEYGVFVRKKRYIPFERIQGISISQGFLQRMFGVVKVNVETAGNQLGEAEAVLTAVTREEAKQLQRLIQKSKEKTGAIENILPQDESTTSFAQNDQELEQETKNIIFSMSFWEIFQVAVTSGGAFGVISAIVIFVLQFDDIIPYEKLYKDAQKFIAHGMFYTVVTIILIFIAAYIISIIQNMMRYAFFTVEKAGENIIISRGLLERKKIAIPTERVQGIVVKENIIRRWFGYASVYIIHAGGAFNEGDPESIVLCPLIEKERIASVILSCLPDYSLNHEFIAPPKRARIRYMVRPLYFLLLPVCIVAYWLRPWGLLLLLLLPMASYFGYLSYRFAGWSISNYQLALRSRFLNVRTVYMLKNRIQSMEFSYNWFQQRKGLGTISATVMSGIGGAQGEVIDLDKEDLQTIYTWFKRTKGE</sequence>
<protein>
    <recommendedName>
        <fullName evidence="2">YdbS-like PH domain-containing protein</fullName>
    </recommendedName>
</protein>
<evidence type="ECO:0000313" key="4">
    <source>
        <dbReference type="Proteomes" id="UP000198394"/>
    </source>
</evidence>
<dbReference type="InterPro" id="IPR014529">
    <property type="entry name" value="UCP026631"/>
</dbReference>
<keyword evidence="1" id="KW-1133">Transmembrane helix</keyword>
<feature type="domain" description="YdbS-like PH" evidence="2">
    <location>
        <begin position="409"/>
        <end position="488"/>
    </location>
</feature>
<evidence type="ECO:0000256" key="1">
    <source>
        <dbReference type="SAM" id="Phobius"/>
    </source>
</evidence>
<name>A0A226QGY9_9BACL</name>
<dbReference type="Proteomes" id="UP000198394">
    <property type="component" value="Unassembled WGS sequence"/>
</dbReference>
<dbReference type="PIRSF" id="PIRSF026631">
    <property type="entry name" value="UCP026631"/>
    <property type="match status" value="1"/>
</dbReference>
<dbReference type="PANTHER" id="PTHR34473">
    <property type="entry name" value="UPF0699 TRANSMEMBRANE PROTEIN YDBS"/>
    <property type="match status" value="1"/>
</dbReference>
<feature type="transmembrane region" description="Helical" evidence="1">
    <location>
        <begin position="392"/>
        <end position="409"/>
    </location>
</feature>
<feature type="domain" description="YdbS-like PH" evidence="2">
    <location>
        <begin position="64"/>
        <end position="145"/>
    </location>
</feature>
<dbReference type="InterPro" id="IPR005182">
    <property type="entry name" value="YdbS-like_PH"/>
</dbReference>
<keyword evidence="1" id="KW-0812">Transmembrane</keyword>
<reference evidence="3 4" key="1">
    <citation type="submission" date="2017-04" db="EMBL/GenBank/DDBJ databases">
        <title>The genome sequence of Parageobacillus galactosidasius DSM 18751.</title>
        <authorList>
            <person name="Ramaloko W.T."/>
            <person name="Koen N."/>
            <person name="Polliack S."/>
            <person name="Aliyu H."/>
            <person name="Lebre P."/>
            <person name="Mohr T."/>
            <person name="Oswald F."/>
            <person name="Zwick M."/>
            <person name="Neumann A."/>
            <person name="Syldatk C."/>
            <person name="Cowan D."/>
            <person name="De Maayer P."/>
        </authorList>
    </citation>
    <scope>NUCLEOTIDE SEQUENCE [LARGE SCALE GENOMIC DNA]</scope>
    <source>
        <strain evidence="3 4">DSM 18751</strain>
    </source>
</reference>
<evidence type="ECO:0000259" key="2">
    <source>
        <dbReference type="Pfam" id="PF03703"/>
    </source>
</evidence>
<organism evidence="3 4">
    <name type="scientific">Parageobacillus galactosidasius</name>
    <dbReference type="NCBI Taxonomy" id="883812"/>
    <lineage>
        <taxon>Bacteria</taxon>
        <taxon>Bacillati</taxon>
        <taxon>Bacillota</taxon>
        <taxon>Bacilli</taxon>
        <taxon>Bacillales</taxon>
        <taxon>Anoxybacillaceae</taxon>
        <taxon>Parageobacillus</taxon>
    </lineage>
</organism>
<dbReference type="AlphaFoldDB" id="A0A226QGY9"/>
<feature type="transmembrane region" description="Helical" evidence="1">
    <location>
        <begin position="191"/>
        <end position="215"/>
    </location>
</feature>
<accession>A0A226QGY9</accession>
<comment type="caution">
    <text evidence="3">The sequence shown here is derived from an EMBL/GenBank/DDBJ whole genome shotgun (WGS) entry which is preliminary data.</text>
</comment>
<dbReference type="PANTHER" id="PTHR34473:SF2">
    <property type="entry name" value="UPF0699 TRANSMEMBRANE PROTEIN YDBT"/>
    <property type="match status" value="1"/>
</dbReference>
<feature type="domain" description="YdbS-like PH" evidence="2">
    <location>
        <begin position="265"/>
        <end position="327"/>
    </location>
</feature>
<dbReference type="Pfam" id="PF03703">
    <property type="entry name" value="bPH_2"/>
    <property type="match status" value="3"/>
</dbReference>
<feature type="transmembrane region" description="Helical" evidence="1">
    <location>
        <begin position="21"/>
        <end position="40"/>
    </location>
</feature>
<feature type="transmembrane region" description="Helical" evidence="1">
    <location>
        <begin position="235"/>
        <end position="256"/>
    </location>
</feature>
<keyword evidence="4" id="KW-1185">Reference proteome</keyword>
<feature type="transmembrane region" description="Helical" evidence="1">
    <location>
        <begin position="46"/>
        <end position="67"/>
    </location>
</feature>
<gene>
    <name evidence="3" type="ORF">B9L23_11325</name>
</gene>
<dbReference type="EMBL" id="NDYL01000002">
    <property type="protein sequence ID" value="OXB91871.1"/>
    <property type="molecule type" value="Genomic_DNA"/>
</dbReference>
<evidence type="ECO:0000313" key="3">
    <source>
        <dbReference type="EMBL" id="OXB91871.1"/>
    </source>
</evidence>